<evidence type="ECO:0000313" key="6">
    <source>
        <dbReference type="EMBL" id="CAI9762896.1"/>
    </source>
</evidence>
<comment type="subunit">
    <text evidence="4">Component of the small ribosomal subunit. Mature ribosomes consist of a small (40S) and a large (60S) subunit. The 40S subunit contains about 33 different proteins and 1 molecule of RNA (18S). The 60S subunit contains about 49 different proteins and 3 molecules of RNA (25S, 5.8S and 5S).</text>
</comment>
<gene>
    <name evidence="6" type="ORF">FPE_LOCUS10326</name>
</gene>
<protein>
    <submittedName>
        <fullName evidence="6">Uncharacterized protein</fullName>
    </submittedName>
</protein>
<evidence type="ECO:0000313" key="7">
    <source>
        <dbReference type="Proteomes" id="UP000834106"/>
    </source>
</evidence>
<evidence type="ECO:0000256" key="2">
    <source>
        <dbReference type="ARBA" id="ARBA00022980"/>
    </source>
</evidence>
<evidence type="ECO:0000256" key="4">
    <source>
        <dbReference type="ARBA" id="ARBA00026019"/>
    </source>
</evidence>
<dbReference type="AlphaFoldDB" id="A0AAD2DT53"/>
<keyword evidence="5" id="KW-0472">Membrane</keyword>
<name>A0AAD2DT53_9LAMI</name>
<evidence type="ECO:0000256" key="1">
    <source>
        <dbReference type="ARBA" id="ARBA00008931"/>
    </source>
</evidence>
<keyword evidence="7" id="KW-1185">Reference proteome</keyword>
<dbReference type="Proteomes" id="UP000834106">
    <property type="component" value="Chromosome 6"/>
</dbReference>
<dbReference type="GO" id="GO:0005840">
    <property type="term" value="C:ribosome"/>
    <property type="evidence" value="ECO:0007669"/>
    <property type="project" value="UniProtKB-KW"/>
</dbReference>
<keyword evidence="5" id="KW-0812">Transmembrane</keyword>
<keyword evidence="3" id="KW-0687">Ribonucleoprotein</keyword>
<keyword evidence="2" id="KW-0689">Ribosomal protein</keyword>
<sequence>MATSQEIEAARKILVGSSAEMTEASNVQMGSKREEDLASCGFSFSVAGNKEGILAPSVYNSTYFASKPGSSCSGCTEWKRDPLYVVLCCWLAAVGAVALSLPHFQYINSMATEGQVLTCKAHNGLRQMGFTKYSRPDYIKWKYENRIVSDGVNAKLLGCHGPSANRQPGRAFLNEKWYVIGFWMTTLHSGECVALLDGLKFAIDQFLAIDEQEISM</sequence>
<dbReference type="EMBL" id="OU503041">
    <property type="protein sequence ID" value="CAI9762896.1"/>
    <property type="molecule type" value="Genomic_DNA"/>
</dbReference>
<evidence type="ECO:0000256" key="3">
    <source>
        <dbReference type="ARBA" id="ARBA00023274"/>
    </source>
</evidence>
<dbReference type="GO" id="GO:1990904">
    <property type="term" value="C:ribonucleoprotein complex"/>
    <property type="evidence" value="ECO:0007669"/>
    <property type="project" value="UniProtKB-KW"/>
</dbReference>
<feature type="transmembrane region" description="Helical" evidence="5">
    <location>
        <begin position="83"/>
        <end position="101"/>
    </location>
</feature>
<dbReference type="FunFam" id="3.30.60.300:FF:000003">
    <property type="entry name" value="60S ribosomal protein L10, putative"/>
    <property type="match status" value="1"/>
</dbReference>
<reference evidence="6" key="1">
    <citation type="submission" date="2023-05" db="EMBL/GenBank/DDBJ databases">
        <authorList>
            <person name="Huff M."/>
        </authorList>
    </citation>
    <scope>NUCLEOTIDE SEQUENCE</scope>
</reference>
<evidence type="ECO:0000256" key="5">
    <source>
        <dbReference type="SAM" id="Phobius"/>
    </source>
</evidence>
<proteinExistence type="inferred from homology"/>
<keyword evidence="5" id="KW-1133">Transmembrane helix</keyword>
<comment type="similarity">
    <text evidence="1">Belongs to the universal ribosomal protein uL16 family.</text>
</comment>
<dbReference type="Gene3D" id="3.30.60.300">
    <property type="match status" value="1"/>
</dbReference>
<organism evidence="6 7">
    <name type="scientific">Fraxinus pennsylvanica</name>
    <dbReference type="NCBI Taxonomy" id="56036"/>
    <lineage>
        <taxon>Eukaryota</taxon>
        <taxon>Viridiplantae</taxon>
        <taxon>Streptophyta</taxon>
        <taxon>Embryophyta</taxon>
        <taxon>Tracheophyta</taxon>
        <taxon>Spermatophyta</taxon>
        <taxon>Magnoliopsida</taxon>
        <taxon>eudicotyledons</taxon>
        <taxon>Gunneridae</taxon>
        <taxon>Pentapetalae</taxon>
        <taxon>asterids</taxon>
        <taxon>lamiids</taxon>
        <taxon>Lamiales</taxon>
        <taxon>Oleaceae</taxon>
        <taxon>Oleeae</taxon>
        <taxon>Fraxinus</taxon>
    </lineage>
</organism>
<accession>A0AAD2DT53</accession>